<dbReference type="Gene3D" id="3.40.50.720">
    <property type="entry name" value="NAD(P)-binding Rossmann-like Domain"/>
    <property type="match status" value="1"/>
</dbReference>
<accession>A0A290QDA2</accession>
<dbReference type="PRINTS" id="PR00081">
    <property type="entry name" value="GDHRDH"/>
</dbReference>
<dbReference type="EMBL" id="CP023344">
    <property type="protein sequence ID" value="ATC66227.1"/>
    <property type="molecule type" value="Genomic_DNA"/>
</dbReference>
<keyword evidence="3" id="KW-1185">Reference proteome</keyword>
<dbReference type="InterPro" id="IPR036291">
    <property type="entry name" value="NAD(P)-bd_dom_sf"/>
</dbReference>
<dbReference type="AlphaFoldDB" id="A0A290QDA2"/>
<sequence length="310" mass="32866">MRADRHCYRGGLTCAERVPNSGHLGNFSPRYTLVPSYPRRANRMAGLGQNKPFSRFVSFMSDPVRQLLTGRCIVVTGSTRGIGRGIAQRLIASGARVGIHGRNAEAVAKTVAELGAENAIALPADFAEPDAAKKLVESFVAQAGRIDGLVNNAGGGKAVAFRGLTLDSWRETFRVNLESAMLAAQSAYVVMRKQKSGAIVNIASISAHGPGGWMGADYAASKAAMVSMTKSLALEAARFGIRCNAVSPGFVETDMTAAINEETRQGLRIPLGRLARADEVAAVVAFLLSDEASYLTGQVLHVDGGLWMND</sequence>
<dbReference type="Pfam" id="PF13561">
    <property type="entry name" value="adh_short_C2"/>
    <property type="match status" value="1"/>
</dbReference>
<dbReference type="Proteomes" id="UP000217265">
    <property type="component" value="Chromosome"/>
</dbReference>
<evidence type="ECO:0000313" key="3">
    <source>
        <dbReference type="Proteomes" id="UP000217265"/>
    </source>
</evidence>
<gene>
    <name evidence="2" type="ORF">CMV30_17830</name>
</gene>
<organism evidence="2 3">
    <name type="scientific">Nibricoccus aquaticus</name>
    <dbReference type="NCBI Taxonomy" id="2576891"/>
    <lineage>
        <taxon>Bacteria</taxon>
        <taxon>Pseudomonadati</taxon>
        <taxon>Verrucomicrobiota</taxon>
        <taxon>Opitutia</taxon>
        <taxon>Opitutales</taxon>
        <taxon>Opitutaceae</taxon>
        <taxon>Nibricoccus</taxon>
    </lineage>
</organism>
<dbReference type="OrthoDB" id="9803333at2"/>
<evidence type="ECO:0000313" key="2">
    <source>
        <dbReference type="EMBL" id="ATC66227.1"/>
    </source>
</evidence>
<proteinExistence type="inferred from homology"/>
<dbReference type="GO" id="GO:0030497">
    <property type="term" value="P:fatty acid elongation"/>
    <property type="evidence" value="ECO:0007669"/>
    <property type="project" value="TreeGrafter"/>
</dbReference>
<reference evidence="2 3" key="1">
    <citation type="submission" date="2017-09" db="EMBL/GenBank/DDBJ databases">
        <title>Complete genome sequence of Verrucomicrobial strain HZ-65, isolated from freshwater.</title>
        <authorList>
            <person name="Choi A."/>
        </authorList>
    </citation>
    <scope>NUCLEOTIDE SEQUENCE [LARGE SCALE GENOMIC DNA]</scope>
    <source>
        <strain evidence="2 3">HZ-65</strain>
    </source>
</reference>
<dbReference type="PANTHER" id="PTHR42760">
    <property type="entry name" value="SHORT-CHAIN DEHYDROGENASES/REDUCTASES FAMILY MEMBER"/>
    <property type="match status" value="1"/>
</dbReference>
<dbReference type="SUPFAM" id="SSF51735">
    <property type="entry name" value="NAD(P)-binding Rossmann-fold domains"/>
    <property type="match status" value="1"/>
</dbReference>
<dbReference type="GO" id="GO:0016616">
    <property type="term" value="F:oxidoreductase activity, acting on the CH-OH group of donors, NAD or NADP as acceptor"/>
    <property type="evidence" value="ECO:0007669"/>
    <property type="project" value="TreeGrafter"/>
</dbReference>
<evidence type="ECO:0000256" key="1">
    <source>
        <dbReference type="ARBA" id="ARBA00006484"/>
    </source>
</evidence>
<dbReference type="FunFam" id="3.40.50.720:FF:000084">
    <property type="entry name" value="Short-chain dehydrogenase reductase"/>
    <property type="match status" value="1"/>
</dbReference>
<comment type="similarity">
    <text evidence="1">Belongs to the short-chain dehydrogenases/reductases (SDR) family.</text>
</comment>
<dbReference type="InterPro" id="IPR020904">
    <property type="entry name" value="Sc_DH/Rdtase_CS"/>
</dbReference>
<dbReference type="PRINTS" id="PR00080">
    <property type="entry name" value="SDRFAMILY"/>
</dbReference>
<dbReference type="PANTHER" id="PTHR42760:SF40">
    <property type="entry name" value="3-OXOACYL-[ACYL-CARRIER-PROTEIN] REDUCTASE, CHLOROPLASTIC"/>
    <property type="match status" value="1"/>
</dbReference>
<dbReference type="InterPro" id="IPR002347">
    <property type="entry name" value="SDR_fam"/>
</dbReference>
<name>A0A290QDA2_9BACT</name>
<dbReference type="PROSITE" id="PS00061">
    <property type="entry name" value="ADH_SHORT"/>
    <property type="match status" value="1"/>
</dbReference>
<dbReference type="KEGG" id="vbh:CMV30_17830"/>
<protein>
    <submittedName>
        <fullName evidence="2">3-oxoacyl-ACP reductase</fullName>
    </submittedName>
</protein>
<dbReference type="NCBIfam" id="NF005559">
    <property type="entry name" value="PRK07231.1"/>
    <property type="match status" value="1"/>
</dbReference>